<organism evidence="8 9">
    <name type="scientific">Lampropedia puyangensis</name>
    <dbReference type="NCBI Taxonomy" id="1330072"/>
    <lineage>
        <taxon>Bacteria</taxon>
        <taxon>Pseudomonadati</taxon>
        <taxon>Pseudomonadota</taxon>
        <taxon>Betaproteobacteria</taxon>
        <taxon>Burkholderiales</taxon>
        <taxon>Comamonadaceae</taxon>
        <taxon>Lampropedia</taxon>
    </lineage>
</organism>
<evidence type="ECO:0000259" key="7">
    <source>
        <dbReference type="Pfam" id="PF05567"/>
    </source>
</evidence>
<reference evidence="8 9" key="1">
    <citation type="journal article" date="2015" name="Antonie Van Leeuwenhoek">
        <title>Lampropedia puyangensis sp. nov., isolated from symptomatic bark of Populus ? euramericana canker and emended description of Lampropedia hyalina (Ehrenberg 1832) Lee et al. 2004.</title>
        <authorList>
            <person name="Li Y."/>
            <person name="Wang T."/>
            <person name="Piao C.G."/>
            <person name="Wang L.F."/>
            <person name="Tian G.Z."/>
            <person name="Zhu T.H."/>
            <person name="Guo M.W."/>
        </authorList>
    </citation>
    <scope>NUCLEOTIDE SEQUENCE [LARGE SCALE GENOMIC DNA]</scope>
    <source>
        <strain evidence="8 9">2-bin</strain>
    </source>
</reference>
<dbReference type="InterPro" id="IPR008707">
    <property type="entry name" value="B-propeller_PilY1"/>
</dbReference>
<evidence type="ECO:0000256" key="3">
    <source>
        <dbReference type="ARBA" id="ARBA00022558"/>
    </source>
</evidence>
<keyword evidence="9" id="KW-1185">Reference proteome</keyword>
<dbReference type="GO" id="GO:0046872">
    <property type="term" value="F:metal ion binding"/>
    <property type="evidence" value="ECO:0007669"/>
    <property type="project" value="UniProtKB-KW"/>
</dbReference>
<evidence type="ECO:0000313" key="8">
    <source>
        <dbReference type="EMBL" id="THT99325.1"/>
    </source>
</evidence>
<evidence type="ECO:0000313" key="9">
    <source>
        <dbReference type="Proteomes" id="UP000308917"/>
    </source>
</evidence>
<dbReference type="OrthoDB" id="7156875at2"/>
<comment type="similarity">
    <text evidence="2">Belongs to the PilY1 family.</text>
</comment>
<dbReference type="Pfam" id="PF05567">
    <property type="entry name" value="T4P_PilY1"/>
    <property type="match status" value="1"/>
</dbReference>
<comment type="caution">
    <text evidence="8">The sequence shown here is derived from an EMBL/GenBank/DDBJ whole genome shotgun (WGS) entry which is preliminary data.</text>
</comment>
<dbReference type="AlphaFoldDB" id="A0A4V4GQR6"/>
<gene>
    <name evidence="8" type="ORF">E9531_12155</name>
</gene>
<dbReference type="RefSeq" id="WP_136574039.1">
    <property type="nucleotide sequence ID" value="NZ_STFG01000014.1"/>
</dbReference>
<dbReference type="EMBL" id="STFG01000014">
    <property type="protein sequence ID" value="THT99325.1"/>
    <property type="molecule type" value="Genomic_DNA"/>
</dbReference>
<dbReference type="Proteomes" id="UP000308917">
    <property type="component" value="Unassembled WGS sequence"/>
</dbReference>
<protein>
    <recommendedName>
        <fullName evidence="7">PilY1 beta-propeller domain-containing protein</fullName>
    </recommendedName>
</protein>
<feature type="domain" description="PilY1 beta-propeller" evidence="7">
    <location>
        <begin position="517"/>
        <end position="841"/>
    </location>
</feature>
<keyword evidence="4" id="KW-0479">Metal-binding</keyword>
<keyword evidence="6" id="KW-0281">Fimbrium</keyword>
<comment type="subcellular location">
    <subcellularLocation>
        <location evidence="1">Fimbrium</location>
    </subcellularLocation>
</comment>
<dbReference type="GO" id="GO:0009289">
    <property type="term" value="C:pilus"/>
    <property type="evidence" value="ECO:0007669"/>
    <property type="project" value="UniProtKB-SubCell"/>
</dbReference>
<dbReference type="InterPro" id="IPR011047">
    <property type="entry name" value="Quinoprotein_ADH-like_sf"/>
</dbReference>
<dbReference type="SUPFAM" id="SSF50998">
    <property type="entry name" value="Quinoprotein alcohol dehydrogenase-like"/>
    <property type="match status" value="1"/>
</dbReference>
<proteinExistence type="inferred from homology"/>
<keyword evidence="5" id="KW-0106">Calcium</keyword>
<name>A0A4V4GQR6_9BURK</name>
<evidence type="ECO:0000256" key="1">
    <source>
        <dbReference type="ARBA" id="ARBA00004561"/>
    </source>
</evidence>
<sequence length="1031" mass="112837">MSKKINNKRIEGKYVVMAAISCLSFNVELFAAPLHLVQAPVVNVSKPPAPNVIVSVDDSGSMNSGGKRDALSNALKETFKEENVPDGAIRLGWQSMNACPSIKNNSGCQDDNRIKVLDSGHRDSFYRWIDWINSYTSKGNKGTPSHGMLNQAGQYLSSDLNSNSPWAHIPGEKLNPVQACRRSYTIFLSDGEWNGSTSTAKNEDNTVITFPDNVKYDPKADQSRVYRGSDEKMLADLAFKYWANDLQPNIPNKVQPKMAVRTDEKGLTPYWNPRNDPATWQHLTMYAIGFGAGAATWRDAPLWGTDTWTGTDYDQILSGKLSWGKAVLPDQWHAAINSRGRFVPVLQPVDLVEAFKSILNEILSDNNKPVSSISLSATTTRTDSFMFSATYDPMTWSGSVSAQKIKAGDATVDTVNFPWGGKNTAEIMAAKPENWYLNRKIIGSQSDGSAIDWTWTNLDDIQKRLLNASDNLGESRIKYIRGDQSKEIGKTGGVFRQRESIHGDIVNSNIWYMSGNNYRTKTKSVDRPNMVYVGGNDGMLHAFNGADGQELLAYIPKGVVGHLPALTDPNYQNQHRYYVDGSPFTGDVFTHSKNFDGTDNTDSAKSYLAGFLGAGGRGYFLLDVTAPQNFSNARASDVLVMDKTIGASEVFDATDARAFVGHITSEPVTDQVDTRVSNQLVRMNDGRWALVMGNGYNSQNEQAALLIQFLEGSKELKVLKASSTEAIGNANGLAAPRLLDLNNDGAMDVAYAGDLHGNLWKFDLTSSNPAQWKTSFAGQPLFQARKSTTSGAVVRPITAAPAFAFHPDGGVILMAGTGRLLTESDRSSIDREYIFAVRDASSISIEITQDAKTSLGAVRIGEASSDRAAWGDLVELTTTAKGDSWNLSGDSIDYKNKKGWIVQLPVAGSRVVQNSQWVIGERFRVPFVLPAQGGGVLNEETCDPQYAASKHYLATVEIRTATQALPPKKCDAQGNCKEWTREPELTPVIKDPGGVPARLLGPDGSEHLLPDGEVKKIFDTNPLYPSWRPIQ</sequence>
<keyword evidence="3" id="KW-1029">Fimbrium biogenesis</keyword>
<evidence type="ECO:0000256" key="4">
    <source>
        <dbReference type="ARBA" id="ARBA00022723"/>
    </source>
</evidence>
<evidence type="ECO:0000256" key="6">
    <source>
        <dbReference type="ARBA" id="ARBA00023263"/>
    </source>
</evidence>
<evidence type="ECO:0000256" key="5">
    <source>
        <dbReference type="ARBA" id="ARBA00022837"/>
    </source>
</evidence>
<evidence type="ECO:0000256" key="2">
    <source>
        <dbReference type="ARBA" id="ARBA00008387"/>
    </source>
</evidence>
<accession>A0A4V4GQR6</accession>